<protein>
    <submittedName>
        <fullName evidence="5">Fibronectin type III-like domain-contianing protein</fullName>
    </submittedName>
</protein>
<dbReference type="InterPro" id="IPR001764">
    <property type="entry name" value="Glyco_hydro_3_N"/>
</dbReference>
<evidence type="ECO:0000256" key="2">
    <source>
        <dbReference type="ARBA" id="ARBA00022801"/>
    </source>
</evidence>
<dbReference type="InterPro" id="IPR026891">
    <property type="entry name" value="Fn3-like"/>
</dbReference>
<comment type="caution">
    <text evidence="5">The sequence shown here is derived from an EMBL/GenBank/DDBJ whole genome shotgun (WGS) entry which is preliminary data.</text>
</comment>
<evidence type="ECO:0000256" key="3">
    <source>
        <dbReference type="SAM" id="MobiDB-lite"/>
    </source>
</evidence>
<reference evidence="5" key="2">
    <citation type="journal article" date="2021" name="PeerJ">
        <title>Extensive microbial diversity within the chicken gut microbiome revealed by metagenomics and culture.</title>
        <authorList>
            <person name="Gilroy R."/>
            <person name="Ravi A."/>
            <person name="Getino M."/>
            <person name="Pursley I."/>
            <person name="Horton D.L."/>
            <person name="Alikhan N.F."/>
            <person name="Baker D."/>
            <person name="Gharbi K."/>
            <person name="Hall N."/>
            <person name="Watson M."/>
            <person name="Adriaenssens E.M."/>
            <person name="Foster-Nyarko E."/>
            <person name="Jarju S."/>
            <person name="Secka A."/>
            <person name="Antonio M."/>
            <person name="Oren A."/>
            <person name="Chaudhuri R.R."/>
            <person name="La Ragione R."/>
            <person name="Hildebrand F."/>
            <person name="Pallen M.J."/>
        </authorList>
    </citation>
    <scope>NUCLEOTIDE SEQUENCE</scope>
    <source>
        <strain evidence="5">ChiW25-3613</strain>
    </source>
</reference>
<sequence>MEKASVELVDFGKTPLLDPGASATVTMEVDGRDFASYDAYDARGYVVDEGTYYLTVAKDSHAAVNSILAAKGKTTENSEAMDADGDTSMVYSEEKTRDAETYKTSVATGKTVTNQFDNADLNLYEGSETEVEYISRSDWEGTVKYGLNEDNTRTYDRVVVKPTEQMAVDLNKSWGGTGSTSAQPTLLPEEAKGGEYPTFGSTSTAYTLAMLRAKTEEVDDGDPTNDEWIPYDDPMWDALLDQLTWDDLVNLLSYGQRMSRAIDSVSKPEVVDHNGGNGPNQSYSVGENGLATRLNDPMKNESPVVYPCNGIVASTFNKELAYYYGCQWGEDMLWSGMSGLYGMGLNTHRSAYGGRNFEYYSEDPVLMGVIAGETTKGMATRGAYVYLKHCVLNDQETYRCGGFTWANEQSILLPSFL</sequence>
<dbReference type="SUPFAM" id="SSF51445">
    <property type="entry name" value="(Trans)glycosidases"/>
    <property type="match status" value="1"/>
</dbReference>
<dbReference type="Pfam" id="PF14310">
    <property type="entry name" value="Fn3-like"/>
    <property type="match status" value="1"/>
</dbReference>
<dbReference type="Gene3D" id="2.60.40.10">
    <property type="entry name" value="Immunoglobulins"/>
    <property type="match status" value="1"/>
</dbReference>
<dbReference type="Proteomes" id="UP000824179">
    <property type="component" value="Unassembled WGS sequence"/>
</dbReference>
<feature type="region of interest" description="Disordered" evidence="3">
    <location>
        <begin position="170"/>
        <end position="198"/>
    </location>
</feature>
<dbReference type="EMBL" id="DVHB01000040">
    <property type="protein sequence ID" value="HIR39126.1"/>
    <property type="molecule type" value="Genomic_DNA"/>
</dbReference>
<comment type="similarity">
    <text evidence="1">Belongs to the glycosyl hydrolase 3 family.</text>
</comment>
<dbReference type="InterPro" id="IPR013783">
    <property type="entry name" value="Ig-like_fold"/>
</dbReference>
<evidence type="ECO:0000256" key="1">
    <source>
        <dbReference type="ARBA" id="ARBA00005336"/>
    </source>
</evidence>
<dbReference type="PANTHER" id="PTHR42715:SF10">
    <property type="entry name" value="BETA-GLUCOSIDASE"/>
    <property type="match status" value="1"/>
</dbReference>
<dbReference type="PANTHER" id="PTHR42715">
    <property type="entry name" value="BETA-GLUCOSIDASE"/>
    <property type="match status" value="1"/>
</dbReference>
<keyword evidence="2" id="KW-0378">Hydrolase</keyword>
<dbReference type="AlphaFoldDB" id="A0A9D1AG53"/>
<evidence type="ECO:0000313" key="6">
    <source>
        <dbReference type="Proteomes" id="UP000824179"/>
    </source>
</evidence>
<dbReference type="PRINTS" id="PR00133">
    <property type="entry name" value="GLHYDRLASE3"/>
</dbReference>
<gene>
    <name evidence="5" type="ORF">IAB90_01975</name>
</gene>
<reference evidence="5" key="1">
    <citation type="submission" date="2020-10" db="EMBL/GenBank/DDBJ databases">
        <authorList>
            <person name="Gilroy R."/>
        </authorList>
    </citation>
    <scope>NUCLEOTIDE SEQUENCE</scope>
    <source>
        <strain evidence="5">ChiW25-3613</strain>
    </source>
</reference>
<accession>A0A9D1AG53</accession>
<evidence type="ECO:0000313" key="5">
    <source>
        <dbReference type="EMBL" id="HIR39126.1"/>
    </source>
</evidence>
<dbReference type="GO" id="GO:0004553">
    <property type="term" value="F:hydrolase activity, hydrolyzing O-glycosyl compounds"/>
    <property type="evidence" value="ECO:0007669"/>
    <property type="project" value="InterPro"/>
</dbReference>
<proteinExistence type="inferred from homology"/>
<dbReference type="InterPro" id="IPR050288">
    <property type="entry name" value="Cellulose_deg_GH3"/>
</dbReference>
<dbReference type="InterPro" id="IPR036962">
    <property type="entry name" value="Glyco_hydro_3_N_sf"/>
</dbReference>
<dbReference type="SMART" id="SM01217">
    <property type="entry name" value="Fn3_like"/>
    <property type="match status" value="1"/>
</dbReference>
<dbReference type="InterPro" id="IPR017853">
    <property type="entry name" value="GH"/>
</dbReference>
<feature type="domain" description="Fibronectin type III-like" evidence="4">
    <location>
        <begin position="2"/>
        <end position="60"/>
    </location>
</feature>
<dbReference type="Gene3D" id="3.20.20.300">
    <property type="entry name" value="Glycoside hydrolase, family 3, N-terminal domain"/>
    <property type="match status" value="1"/>
</dbReference>
<evidence type="ECO:0000259" key="4">
    <source>
        <dbReference type="SMART" id="SM01217"/>
    </source>
</evidence>
<dbReference type="GO" id="GO:0005975">
    <property type="term" value="P:carbohydrate metabolic process"/>
    <property type="evidence" value="ECO:0007669"/>
    <property type="project" value="InterPro"/>
</dbReference>
<organism evidence="5 6">
    <name type="scientific">Candidatus Coproplasma stercoripullorum</name>
    <dbReference type="NCBI Taxonomy" id="2840751"/>
    <lineage>
        <taxon>Bacteria</taxon>
        <taxon>Bacillati</taxon>
        <taxon>Bacillota</taxon>
        <taxon>Clostridia</taxon>
        <taxon>Eubacteriales</taxon>
        <taxon>Candidatus Coproplasma</taxon>
    </lineage>
</organism>
<name>A0A9D1AG53_9FIRM</name>